<reference evidence="1" key="1">
    <citation type="submission" date="2021-02" db="EMBL/GenBank/DDBJ databases">
        <title>Strain Y2R2, a novel species of the genus Halomonas.</title>
        <authorList>
            <person name="Huang H."/>
        </authorList>
    </citation>
    <scope>NUCLEOTIDE SEQUENCE</scope>
    <source>
        <strain evidence="1">Y2R2</strain>
    </source>
</reference>
<keyword evidence="2" id="KW-1185">Reference proteome</keyword>
<sequence length="193" mass="22904">MRYRFSGLSQERIASLVEISNKASLNWDKAFIRVMEAYDKPLHDWWHSHQSLTSTELSPHVKMELDECQKALHILCYTKERACPVCDAPPKYVKKGKDRRITDYVCSGCGTSYNNLTGTPFTFLHRIDAWPKFLELMVNGYHDTTLQEHFDFDKSRTELWRRAFMKFLKQDWPVLAHWAVWMWSRRRVTPTSL</sequence>
<evidence type="ECO:0000313" key="2">
    <source>
        <dbReference type="Proteomes" id="UP000324285"/>
    </source>
</evidence>
<gene>
    <name evidence="1" type="ORF">E4T21_09255</name>
</gene>
<dbReference type="KEGG" id="hbh:E4T21_09255"/>
<accession>A0A5C1NDE4</accession>
<organism evidence="1 2">
    <name type="scientific">Halomonas binhaiensis</name>
    <dbReference type="NCBI Taxonomy" id="2562282"/>
    <lineage>
        <taxon>Bacteria</taxon>
        <taxon>Pseudomonadati</taxon>
        <taxon>Pseudomonadota</taxon>
        <taxon>Gammaproteobacteria</taxon>
        <taxon>Oceanospirillales</taxon>
        <taxon>Halomonadaceae</taxon>
        <taxon>Halomonas</taxon>
    </lineage>
</organism>
<dbReference type="AlphaFoldDB" id="A0A5C1NDE4"/>
<dbReference type="Proteomes" id="UP000324285">
    <property type="component" value="Chromosome"/>
</dbReference>
<dbReference type="EMBL" id="CP038437">
    <property type="protein sequence ID" value="QEM81712.1"/>
    <property type="molecule type" value="Genomic_DNA"/>
</dbReference>
<proteinExistence type="predicted"/>
<protein>
    <submittedName>
        <fullName evidence="1">IS1 family transposase</fullName>
    </submittedName>
</protein>
<dbReference type="RefSeq" id="WP_149284723.1">
    <property type="nucleotide sequence ID" value="NZ_CP038437.2"/>
</dbReference>
<evidence type="ECO:0000313" key="1">
    <source>
        <dbReference type="EMBL" id="QEM81712.1"/>
    </source>
</evidence>
<dbReference type="OrthoDB" id="7355934at2"/>
<name>A0A5C1NDE4_9GAMM</name>